<dbReference type="Proteomes" id="UP000298781">
    <property type="component" value="Chromosome"/>
</dbReference>
<dbReference type="SUPFAM" id="SSF47616">
    <property type="entry name" value="GST C-terminal domain-like"/>
    <property type="match status" value="1"/>
</dbReference>
<dbReference type="GO" id="GO:0006559">
    <property type="term" value="P:L-phenylalanine catabolic process"/>
    <property type="evidence" value="ECO:0007669"/>
    <property type="project" value="TreeGrafter"/>
</dbReference>
<dbReference type="GO" id="GO:0004364">
    <property type="term" value="F:glutathione transferase activity"/>
    <property type="evidence" value="ECO:0007669"/>
    <property type="project" value="TreeGrafter"/>
</dbReference>
<sequence length="218" mass="24272">MAKAELTISSKNYSSWSLRGWLLCRLAGLDFDEVPVSMDDPGMRAELLLLSPSFLVPCLTDQGIKIWDTWSIAEYLAEKAPKAGLLPEEAAARAHCRSVSGEMHSGFHNLRSALPMNLKGHYPGFKIWAGAQPDIDRITAIWRDCLTTYGGPFLFGARPTVADAMYAPVCSRFVTYDVGLDAISSGYCRAIMSWAPMREWIEAAKREPDEMDELDVEF</sequence>
<dbReference type="PANTHER" id="PTHR42673:SF4">
    <property type="entry name" value="MALEYLACETOACETATE ISOMERASE"/>
    <property type="match status" value="1"/>
</dbReference>
<evidence type="ECO:0000313" key="3">
    <source>
        <dbReference type="Proteomes" id="UP000298781"/>
    </source>
</evidence>
<organism evidence="2 3">
    <name type="scientific">Phreatobacter stygius</name>
    <dbReference type="NCBI Taxonomy" id="1940610"/>
    <lineage>
        <taxon>Bacteria</taxon>
        <taxon>Pseudomonadati</taxon>
        <taxon>Pseudomonadota</taxon>
        <taxon>Alphaproteobacteria</taxon>
        <taxon>Hyphomicrobiales</taxon>
        <taxon>Phreatobacteraceae</taxon>
        <taxon>Phreatobacter</taxon>
    </lineage>
</organism>
<dbReference type="SUPFAM" id="SSF52833">
    <property type="entry name" value="Thioredoxin-like"/>
    <property type="match status" value="1"/>
</dbReference>
<name>A0A4D7B8M1_9HYPH</name>
<proteinExistence type="predicted"/>
<evidence type="ECO:0000313" key="2">
    <source>
        <dbReference type="EMBL" id="QCI65926.1"/>
    </source>
</evidence>
<dbReference type="OrthoDB" id="9799538at2"/>
<dbReference type="KEGG" id="pstg:E8M01_17950"/>
<keyword evidence="3" id="KW-1185">Reference proteome</keyword>
<dbReference type="PANTHER" id="PTHR42673">
    <property type="entry name" value="MALEYLACETOACETATE ISOMERASE"/>
    <property type="match status" value="1"/>
</dbReference>
<dbReference type="Pfam" id="PF13410">
    <property type="entry name" value="GST_C_2"/>
    <property type="match status" value="1"/>
</dbReference>
<gene>
    <name evidence="2" type="ORF">E8M01_17950</name>
</gene>
<feature type="domain" description="GST N-terminal" evidence="1">
    <location>
        <begin position="4"/>
        <end position="84"/>
    </location>
</feature>
<dbReference type="CDD" id="cd03043">
    <property type="entry name" value="GST_N_1"/>
    <property type="match status" value="1"/>
</dbReference>
<dbReference type="CDD" id="cd03194">
    <property type="entry name" value="GST_C_3"/>
    <property type="match status" value="1"/>
</dbReference>
<dbReference type="PROSITE" id="PS50404">
    <property type="entry name" value="GST_NTER"/>
    <property type="match status" value="1"/>
</dbReference>
<keyword evidence="2" id="KW-0808">Transferase</keyword>
<reference evidence="2 3" key="1">
    <citation type="submission" date="2019-04" db="EMBL/GenBank/DDBJ databases">
        <title>Phreatobacter aquaticus sp. nov.</title>
        <authorList>
            <person name="Choi A."/>
        </authorList>
    </citation>
    <scope>NUCLEOTIDE SEQUENCE [LARGE SCALE GENOMIC DNA]</scope>
    <source>
        <strain evidence="2 3">KCTC 52518</strain>
    </source>
</reference>
<dbReference type="EMBL" id="CP039690">
    <property type="protein sequence ID" value="QCI65926.1"/>
    <property type="molecule type" value="Genomic_DNA"/>
</dbReference>
<dbReference type="InterPro" id="IPR036282">
    <property type="entry name" value="Glutathione-S-Trfase_C_sf"/>
</dbReference>
<dbReference type="Pfam" id="PF13409">
    <property type="entry name" value="GST_N_2"/>
    <property type="match status" value="1"/>
</dbReference>
<dbReference type="InterPro" id="IPR036249">
    <property type="entry name" value="Thioredoxin-like_sf"/>
</dbReference>
<dbReference type="Gene3D" id="1.20.1050.10">
    <property type="match status" value="1"/>
</dbReference>
<dbReference type="GO" id="GO:0016034">
    <property type="term" value="F:maleylacetoacetate isomerase activity"/>
    <property type="evidence" value="ECO:0007669"/>
    <property type="project" value="TreeGrafter"/>
</dbReference>
<dbReference type="AlphaFoldDB" id="A0A4D7B8M1"/>
<protein>
    <submittedName>
        <fullName evidence="2">Glutathione S-transferase family protein</fullName>
    </submittedName>
</protein>
<evidence type="ECO:0000259" key="1">
    <source>
        <dbReference type="PROSITE" id="PS50404"/>
    </source>
</evidence>
<dbReference type="RefSeq" id="WP_136961372.1">
    <property type="nucleotide sequence ID" value="NZ_CP039690.1"/>
</dbReference>
<dbReference type="GO" id="GO:0006749">
    <property type="term" value="P:glutathione metabolic process"/>
    <property type="evidence" value="ECO:0007669"/>
    <property type="project" value="TreeGrafter"/>
</dbReference>
<accession>A0A4D7B8M1</accession>
<dbReference type="Gene3D" id="3.40.30.10">
    <property type="entry name" value="Glutaredoxin"/>
    <property type="match status" value="1"/>
</dbReference>
<dbReference type="InterPro" id="IPR004045">
    <property type="entry name" value="Glutathione_S-Trfase_N"/>
</dbReference>